<protein>
    <recommendedName>
        <fullName evidence="4">Lipoprotein</fullName>
    </recommendedName>
</protein>
<accession>A0AA96LFB8</accession>
<feature type="signal peptide" evidence="1">
    <location>
        <begin position="1"/>
        <end position="21"/>
    </location>
</feature>
<dbReference type="Proteomes" id="UP001305702">
    <property type="component" value="Chromosome"/>
</dbReference>
<evidence type="ECO:0000313" key="2">
    <source>
        <dbReference type="EMBL" id="WNQ12173.1"/>
    </source>
</evidence>
<dbReference type="RefSeq" id="WP_315605950.1">
    <property type="nucleotide sequence ID" value="NZ_CP130318.1"/>
</dbReference>
<evidence type="ECO:0008006" key="4">
    <source>
        <dbReference type="Google" id="ProtNLM"/>
    </source>
</evidence>
<dbReference type="EMBL" id="CP130318">
    <property type="protein sequence ID" value="WNQ12173.1"/>
    <property type="molecule type" value="Genomic_DNA"/>
</dbReference>
<keyword evidence="1" id="KW-0732">Signal</keyword>
<dbReference type="PROSITE" id="PS51257">
    <property type="entry name" value="PROKAR_LIPOPROTEIN"/>
    <property type="match status" value="1"/>
</dbReference>
<gene>
    <name evidence="2" type="ORF">MJA45_03735</name>
</gene>
<keyword evidence="3" id="KW-1185">Reference proteome</keyword>
<evidence type="ECO:0000256" key="1">
    <source>
        <dbReference type="SAM" id="SignalP"/>
    </source>
</evidence>
<name>A0AA96LFB8_9BACL</name>
<reference evidence="2 3" key="1">
    <citation type="submission" date="2022-02" db="EMBL/GenBank/DDBJ databases">
        <title>Paenibacillus sp. MBLB1776 Whole Genome Shotgun Sequencing.</title>
        <authorList>
            <person name="Hwang C.Y."/>
            <person name="Cho E.-S."/>
            <person name="Seo M.-J."/>
        </authorList>
    </citation>
    <scope>NUCLEOTIDE SEQUENCE [LARGE SCALE GENOMIC DNA]</scope>
    <source>
        <strain evidence="2 3">MBLB1776</strain>
    </source>
</reference>
<dbReference type="KEGG" id="paun:MJA45_03735"/>
<dbReference type="AlphaFoldDB" id="A0AA96LFB8"/>
<proteinExistence type="predicted"/>
<feature type="chain" id="PRO_5041644610" description="Lipoprotein" evidence="1">
    <location>
        <begin position="22"/>
        <end position="115"/>
    </location>
</feature>
<organism evidence="2 3">
    <name type="scientific">Paenibacillus aurantius</name>
    <dbReference type="NCBI Taxonomy" id="2918900"/>
    <lineage>
        <taxon>Bacteria</taxon>
        <taxon>Bacillati</taxon>
        <taxon>Bacillota</taxon>
        <taxon>Bacilli</taxon>
        <taxon>Bacillales</taxon>
        <taxon>Paenibacillaceae</taxon>
        <taxon>Paenibacillus</taxon>
    </lineage>
</organism>
<sequence>MKRLLPLALLLSLLAGCSLDARTSGKGSSGSYPGAVAWNGSLYGLSVTEVPAENIGRELGSVQKQVTPMPRHNGEANSMETGTLFFEIKGTDPGEAVAVEKEGRYYHARKMGPLP</sequence>
<evidence type="ECO:0000313" key="3">
    <source>
        <dbReference type="Proteomes" id="UP001305702"/>
    </source>
</evidence>